<reference evidence="2 3" key="1">
    <citation type="submission" date="2019-02" db="EMBL/GenBank/DDBJ databases">
        <title>Deep-cultivation of Planctomycetes and their phenomic and genomic characterization uncovers novel biology.</title>
        <authorList>
            <person name="Wiegand S."/>
            <person name="Jogler M."/>
            <person name="Boedeker C."/>
            <person name="Pinto D."/>
            <person name="Vollmers J."/>
            <person name="Rivas-Marin E."/>
            <person name="Kohn T."/>
            <person name="Peeters S.H."/>
            <person name="Heuer A."/>
            <person name="Rast P."/>
            <person name="Oberbeckmann S."/>
            <person name="Bunk B."/>
            <person name="Jeske O."/>
            <person name="Meyerdierks A."/>
            <person name="Storesund J.E."/>
            <person name="Kallscheuer N."/>
            <person name="Luecker S."/>
            <person name="Lage O.M."/>
            <person name="Pohl T."/>
            <person name="Merkel B.J."/>
            <person name="Hornburger P."/>
            <person name="Mueller R.-W."/>
            <person name="Bruemmer F."/>
            <person name="Labrenz M."/>
            <person name="Spormann A.M."/>
            <person name="Op den Camp H."/>
            <person name="Overmann J."/>
            <person name="Amann R."/>
            <person name="Jetten M.S.M."/>
            <person name="Mascher T."/>
            <person name="Medema M.H."/>
            <person name="Devos D.P."/>
            <person name="Kaster A.-K."/>
            <person name="Ovreas L."/>
            <person name="Rohde M."/>
            <person name="Galperin M.Y."/>
            <person name="Jogler C."/>
        </authorList>
    </citation>
    <scope>NUCLEOTIDE SEQUENCE [LARGE SCALE GENOMIC DNA]</scope>
    <source>
        <strain evidence="2 3">I41</strain>
    </source>
</reference>
<keyword evidence="1" id="KW-0472">Membrane</keyword>
<keyword evidence="3" id="KW-1185">Reference proteome</keyword>
<name>A0A517TX23_9BACT</name>
<keyword evidence="1" id="KW-1133">Transmembrane helix</keyword>
<dbReference type="Proteomes" id="UP000317909">
    <property type="component" value="Chromosome"/>
</dbReference>
<evidence type="ECO:0000313" key="3">
    <source>
        <dbReference type="Proteomes" id="UP000317909"/>
    </source>
</evidence>
<gene>
    <name evidence="2" type="ORF">I41_21110</name>
</gene>
<keyword evidence="1" id="KW-0812">Transmembrane</keyword>
<feature type="transmembrane region" description="Helical" evidence="1">
    <location>
        <begin position="29"/>
        <end position="48"/>
    </location>
</feature>
<organism evidence="2 3">
    <name type="scientific">Lacipirellula limnantheis</name>
    <dbReference type="NCBI Taxonomy" id="2528024"/>
    <lineage>
        <taxon>Bacteria</taxon>
        <taxon>Pseudomonadati</taxon>
        <taxon>Planctomycetota</taxon>
        <taxon>Planctomycetia</taxon>
        <taxon>Pirellulales</taxon>
        <taxon>Lacipirellulaceae</taxon>
        <taxon>Lacipirellula</taxon>
    </lineage>
</organism>
<dbReference type="KEGG" id="llh:I41_21110"/>
<feature type="transmembrane region" description="Helical" evidence="1">
    <location>
        <begin position="54"/>
        <end position="72"/>
    </location>
</feature>
<protein>
    <submittedName>
        <fullName evidence="2">Uncharacterized protein</fullName>
    </submittedName>
</protein>
<dbReference type="EMBL" id="CP036339">
    <property type="protein sequence ID" value="QDT72926.1"/>
    <property type="molecule type" value="Genomic_DNA"/>
</dbReference>
<evidence type="ECO:0000256" key="1">
    <source>
        <dbReference type="SAM" id="Phobius"/>
    </source>
</evidence>
<feature type="transmembrane region" description="Helical" evidence="1">
    <location>
        <begin position="93"/>
        <end position="114"/>
    </location>
</feature>
<accession>A0A517TX23</accession>
<proteinExistence type="predicted"/>
<sequence length="250" mass="27710">MRNSVDSAPASKTAPVVEEGITFSWRRNLFLYIAVTGALAPALVLVGWYRHGGLRLLTLAEFVFAMTVAFAIDSRRRWRIARRPEMTAGSARLSLGGLLILISGLTLFFGLIAAEYQVYQRFRDEVHQLQTNVVKLLGPDGEFGSLTDGSITLLICDRSFDDDRFAKVARLISDWKPDAEICQVIFSSGPATNDTPPAWSGVTDRSVELLLGWRELKWLSVDGSAISAEGRQKLLTLPQLDEISRQGLMH</sequence>
<evidence type="ECO:0000313" key="2">
    <source>
        <dbReference type="EMBL" id="QDT72926.1"/>
    </source>
</evidence>
<dbReference type="AlphaFoldDB" id="A0A517TX23"/>